<evidence type="ECO:0000313" key="2">
    <source>
        <dbReference type="EMBL" id="VVA33981.1"/>
    </source>
</evidence>
<evidence type="ECO:0000313" key="3">
    <source>
        <dbReference type="Proteomes" id="UP000327085"/>
    </source>
</evidence>
<organism evidence="2 3">
    <name type="scientific">Prunus dulcis</name>
    <name type="common">Almond</name>
    <name type="synonym">Amygdalus dulcis</name>
    <dbReference type="NCBI Taxonomy" id="3755"/>
    <lineage>
        <taxon>Eukaryota</taxon>
        <taxon>Viridiplantae</taxon>
        <taxon>Streptophyta</taxon>
        <taxon>Embryophyta</taxon>
        <taxon>Tracheophyta</taxon>
        <taxon>Spermatophyta</taxon>
        <taxon>Magnoliopsida</taxon>
        <taxon>eudicotyledons</taxon>
        <taxon>Gunneridae</taxon>
        <taxon>Pentapetalae</taxon>
        <taxon>rosids</taxon>
        <taxon>fabids</taxon>
        <taxon>Rosales</taxon>
        <taxon>Rosaceae</taxon>
        <taxon>Amygdaloideae</taxon>
        <taxon>Amygdaleae</taxon>
        <taxon>Prunus</taxon>
    </lineage>
</organism>
<reference evidence="3" key="1">
    <citation type="journal article" date="2020" name="Plant J.">
        <title>Transposons played a major role in the diversification between the closely related almond and peach genomes: results from the almond genome sequence.</title>
        <authorList>
            <person name="Alioto T."/>
            <person name="Alexiou K.G."/>
            <person name="Bardil A."/>
            <person name="Barteri F."/>
            <person name="Castanera R."/>
            <person name="Cruz F."/>
            <person name="Dhingra A."/>
            <person name="Duval H."/>
            <person name="Fernandez I Marti A."/>
            <person name="Frias L."/>
            <person name="Galan B."/>
            <person name="Garcia J.L."/>
            <person name="Howad W."/>
            <person name="Gomez-Garrido J."/>
            <person name="Gut M."/>
            <person name="Julca I."/>
            <person name="Morata J."/>
            <person name="Puigdomenech P."/>
            <person name="Ribeca P."/>
            <person name="Rubio Cabetas M.J."/>
            <person name="Vlasova A."/>
            <person name="Wirthensohn M."/>
            <person name="Garcia-Mas J."/>
            <person name="Gabaldon T."/>
            <person name="Casacuberta J.M."/>
            <person name="Arus P."/>
        </authorList>
    </citation>
    <scope>NUCLEOTIDE SEQUENCE [LARGE SCALE GENOMIC DNA]</scope>
    <source>
        <strain evidence="3">cv. Texas</strain>
    </source>
</reference>
<gene>
    <name evidence="2" type="ORF">ALMOND_2B017639</name>
</gene>
<dbReference type="AlphaFoldDB" id="A0A5E4G2D5"/>
<proteinExistence type="predicted"/>
<dbReference type="Gramene" id="VVA33981">
    <property type="protein sequence ID" value="VVA33981"/>
    <property type="gene ID" value="Prudul26B017639"/>
</dbReference>
<sequence>MCDDVKFVNEKEGQSVDVGSPKDVEGVKETDSQKSCSRSDWALTLERKLKALERHSGTSSPDLGAQVTKLKLEWTQVFEWHERHRAGGANPEHIHGESGQIFS</sequence>
<dbReference type="InParanoid" id="A0A5E4G2D5"/>
<feature type="region of interest" description="Disordered" evidence="1">
    <location>
        <begin position="10"/>
        <end position="33"/>
    </location>
</feature>
<protein>
    <submittedName>
        <fullName evidence="2">PREDICTED: PRUPE_3G026300</fullName>
    </submittedName>
</protein>
<accession>A0A5E4G2D5</accession>
<name>A0A5E4G2D5_PRUDU</name>
<dbReference type="Proteomes" id="UP000327085">
    <property type="component" value="Chromosome 2"/>
</dbReference>
<dbReference type="EMBL" id="CABIKO010000312">
    <property type="protein sequence ID" value="VVA33981.1"/>
    <property type="molecule type" value="Genomic_DNA"/>
</dbReference>
<feature type="compositionally biased region" description="Basic and acidic residues" evidence="1">
    <location>
        <begin position="10"/>
        <end position="32"/>
    </location>
</feature>
<evidence type="ECO:0000256" key="1">
    <source>
        <dbReference type="SAM" id="MobiDB-lite"/>
    </source>
</evidence>